<evidence type="ECO:0000313" key="2">
    <source>
        <dbReference type="EMBL" id="KAF7435278.1"/>
    </source>
</evidence>
<comment type="caution">
    <text evidence="2">The sequence shown here is derived from an EMBL/GenBank/DDBJ whole genome shotgun (WGS) entry which is preliminary data.</text>
</comment>
<name>A0A834UF02_VESPE</name>
<dbReference type="EMBL" id="JACSDY010000002">
    <property type="protein sequence ID" value="KAF7435278.1"/>
    <property type="molecule type" value="Genomic_DNA"/>
</dbReference>
<sequence length="78" mass="8608">MTRKYKWHNQWEVEKDVDVTFTLVEVEEGSNSNRCTDGGGGGSGGYAGDGVLVKDLTSIRHRREEERETLGFNGSAST</sequence>
<proteinExistence type="predicted"/>
<keyword evidence="3" id="KW-1185">Reference proteome</keyword>
<evidence type="ECO:0000313" key="3">
    <source>
        <dbReference type="Proteomes" id="UP000600918"/>
    </source>
</evidence>
<evidence type="ECO:0000256" key="1">
    <source>
        <dbReference type="SAM" id="MobiDB-lite"/>
    </source>
</evidence>
<dbReference type="AlphaFoldDB" id="A0A834UF02"/>
<organism evidence="2 3">
    <name type="scientific">Vespula pensylvanica</name>
    <name type="common">Western yellow jacket</name>
    <name type="synonym">Wasp</name>
    <dbReference type="NCBI Taxonomy" id="30213"/>
    <lineage>
        <taxon>Eukaryota</taxon>
        <taxon>Metazoa</taxon>
        <taxon>Ecdysozoa</taxon>
        <taxon>Arthropoda</taxon>
        <taxon>Hexapoda</taxon>
        <taxon>Insecta</taxon>
        <taxon>Pterygota</taxon>
        <taxon>Neoptera</taxon>
        <taxon>Endopterygota</taxon>
        <taxon>Hymenoptera</taxon>
        <taxon>Apocrita</taxon>
        <taxon>Aculeata</taxon>
        <taxon>Vespoidea</taxon>
        <taxon>Vespidae</taxon>
        <taxon>Vespinae</taxon>
        <taxon>Vespula</taxon>
    </lineage>
</organism>
<reference evidence="2" key="1">
    <citation type="journal article" date="2020" name="G3 (Bethesda)">
        <title>High-Quality Assemblies for Three Invasive Social Wasps from the &lt;i&gt;Vespula&lt;/i&gt; Genus.</title>
        <authorList>
            <person name="Harrop T.W.R."/>
            <person name="Guhlin J."/>
            <person name="McLaughlin G.M."/>
            <person name="Permina E."/>
            <person name="Stockwell P."/>
            <person name="Gilligan J."/>
            <person name="Le Lec M.F."/>
            <person name="Gruber M.A.M."/>
            <person name="Quinn O."/>
            <person name="Lovegrove M."/>
            <person name="Duncan E.J."/>
            <person name="Remnant E.J."/>
            <person name="Van Eeckhoven J."/>
            <person name="Graham B."/>
            <person name="Knapp R.A."/>
            <person name="Langford K.W."/>
            <person name="Kronenberg Z."/>
            <person name="Press M.O."/>
            <person name="Eacker S.M."/>
            <person name="Wilson-Rankin E.E."/>
            <person name="Purcell J."/>
            <person name="Lester P.J."/>
            <person name="Dearden P.K."/>
        </authorList>
    </citation>
    <scope>NUCLEOTIDE SEQUENCE</scope>
    <source>
        <strain evidence="2">Volc-1</strain>
    </source>
</reference>
<gene>
    <name evidence="2" type="ORF">H0235_003469</name>
</gene>
<protein>
    <submittedName>
        <fullName evidence="2">Uncharacterized protein</fullName>
    </submittedName>
</protein>
<dbReference type="Proteomes" id="UP000600918">
    <property type="component" value="Unassembled WGS sequence"/>
</dbReference>
<accession>A0A834UF02</accession>
<feature type="region of interest" description="Disordered" evidence="1">
    <location>
        <begin position="29"/>
        <end position="49"/>
    </location>
</feature>
<feature type="compositionally biased region" description="Gly residues" evidence="1">
    <location>
        <begin position="37"/>
        <end position="48"/>
    </location>
</feature>